<evidence type="ECO:0000313" key="2">
    <source>
        <dbReference type="Proteomes" id="UP000593564"/>
    </source>
</evidence>
<evidence type="ECO:0008006" key="3">
    <source>
        <dbReference type="Google" id="ProtNLM"/>
    </source>
</evidence>
<reference evidence="1 2" key="2">
    <citation type="submission" date="2020-07" db="EMBL/GenBank/DDBJ databases">
        <title>Genome assembly of wild tea tree DASZ reveals pedigree and selection history of tea varieties.</title>
        <authorList>
            <person name="Zhang W."/>
        </authorList>
    </citation>
    <scope>NUCLEOTIDE SEQUENCE [LARGE SCALE GENOMIC DNA]</scope>
    <source>
        <strain evidence="2">cv. G240</strain>
        <tissue evidence="1">Leaf</tissue>
    </source>
</reference>
<evidence type="ECO:0000313" key="1">
    <source>
        <dbReference type="EMBL" id="KAF5941087.1"/>
    </source>
</evidence>
<name>A0A7J7GKR8_CAMSI</name>
<dbReference type="Gene3D" id="1.10.3450.10">
    <property type="entry name" value="TTHA0068-like"/>
    <property type="match status" value="1"/>
</dbReference>
<accession>A0A7J7GKR8</accession>
<dbReference type="PANTHER" id="PTHR34796">
    <property type="entry name" value="EXPRESSED PROTEIN"/>
    <property type="match status" value="1"/>
</dbReference>
<keyword evidence="2" id="KW-1185">Reference proteome</keyword>
<comment type="caution">
    <text evidence="1">The sequence shown here is derived from an EMBL/GenBank/DDBJ whole genome shotgun (WGS) entry which is preliminary data.</text>
</comment>
<protein>
    <recommendedName>
        <fullName evidence="3">DUF309 domain-containing protein</fullName>
    </recommendedName>
</protein>
<reference evidence="2" key="1">
    <citation type="journal article" date="2020" name="Nat. Commun.">
        <title>Genome assembly of wild tea tree DASZ reveals pedigree and selection history of tea varieties.</title>
        <authorList>
            <person name="Zhang W."/>
            <person name="Zhang Y."/>
            <person name="Qiu H."/>
            <person name="Guo Y."/>
            <person name="Wan H."/>
            <person name="Zhang X."/>
            <person name="Scossa F."/>
            <person name="Alseekh S."/>
            <person name="Zhang Q."/>
            <person name="Wang P."/>
            <person name="Xu L."/>
            <person name="Schmidt M.H."/>
            <person name="Jia X."/>
            <person name="Li D."/>
            <person name="Zhu A."/>
            <person name="Guo F."/>
            <person name="Chen W."/>
            <person name="Ni D."/>
            <person name="Usadel B."/>
            <person name="Fernie A.R."/>
            <person name="Wen W."/>
        </authorList>
    </citation>
    <scope>NUCLEOTIDE SEQUENCE [LARGE SCALE GENOMIC DNA]</scope>
    <source>
        <strain evidence="2">cv. G240</strain>
    </source>
</reference>
<dbReference type="InterPro" id="IPR005500">
    <property type="entry name" value="DUF309"/>
</dbReference>
<dbReference type="PANTHER" id="PTHR34796:SF1">
    <property type="entry name" value="EXPRESSED PROTEIN"/>
    <property type="match status" value="1"/>
</dbReference>
<dbReference type="Proteomes" id="UP000593564">
    <property type="component" value="Unassembled WGS sequence"/>
</dbReference>
<dbReference type="SUPFAM" id="SSF140663">
    <property type="entry name" value="TTHA0068-like"/>
    <property type="match status" value="1"/>
</dbReference>
<dbReference type="EMBL" id="JACBKZ010000010">
    <property type="protein sequence ID" value="KAF5941087.1"/>
    <property type="molecule type" value="Genomic_DNA"/>
</dbReference>
<organism evidence="1 2">
    <name type="scientific">Camellia sinensis</name>
    <name type="common">Tea plant</name>
    <name type="synonym">Thea sinensis</name>
    <dbReference type="NCBI Taxonomy" id="4442"/>
    <lineage>
        <taxon>Eukaryota</taxon>
        <taxon>Viridiplantae</taxon>
        <taxon>Streptophyta</taxon>
        <taxon>Embryophyta</taxon>
        <taxon>Tracheophyta</taxon>
        <taxon>Spermatophyta</taxon>
        <taxon>Magnoliopsida</taxon>
        <taxon>eudicotyledons</taxon>
        <taxon>Gunneridae</taxon>
        <taxon>Pentapetalae</taxon>
        <taxon>asterids</taxon>
        <taxon>Ericales</taxon>
        <taxon>Theaceae</taxon>
        <taxon>Camellia</taxon>
    </lineage>
</organism>
<dbReference type="InterPro" id="IPR023203">
    <property type="entry name" value="TTHA0068_sf"/>
</dbReference>
<dbReference type="Pfam" id="PF03745">
    <property type="entry name" value="DUF309"/>
    <property type="match status" value="1"/>
</dbReference>
<sequence length="264" mass="29589">MAWNFESGLVVLNGESLSFSPQTCLSSAIQSYSIIIIAAIYQTAKASGSISASYRFSSGIDEEEDDHSAAGGFKEAVALFNGGDYYKCHDLLEDLWNQAQEPPRTLFHGILQCAVGFYHLFNQNHKGAMMELGEGLCKLRKMNFESGPFLQFEKEISAVLDFIYLTQLELAAYDVLKLENREELEDEGTDDFCIALDQSERSYQLLGGYAAGQRLYCLESDPNDIMYIVFCPERSYGTGEPPRVKLPTLNASGEHLKEIEYNWT</sequence>
<proteinExistence type="predicted"/>
<dbReference type="AlphaFoldDB" id="A0A7J7GKR8"/>
<gene>
    <name evidence="1" type="ORF">HYC85_022254</name>
</gene>